<name>A0ABQ5GRQ3_9ASTR</name>
<proteinExistence type="predicted"/>
<evidence type="ECO:0000256" key="1">
    <source>
        <dbReference type="SAM" id="Coils"/>
    </source>
</evidence>
<feature type="domain" description="Reverse transcriptase Ty1/copia-type" evidence="3">
    <location>
        <begin position="315"/>
        <end position="411"/>
    </location>
</feature>
<feature type="region of interest" description="Disordered" evidence="2">
    <location>
        <begin position="223"/>
        <end position="258"/>
    </location>
</feature>
<dbReference type="PANTHER" id="PTHR11439">
    <property type="entry name" value="GAG-POL-RELATED RETROTRANSPOSON"/>
    <property type="match status" value="1"/>
</dbReference>
<dbReference type="PANTHER" id="PTHR11439:SF511">
    <property type="match status" value="1"/>
</dbReference>
<gene>
    <name evidence="4" type="ORF">Tco_1045075</name>
</gene>
<evidence type="ECO:0000313" key="4">
    <source>
        <dbReference type="EMBL" id="GJT78350.1"/>
    </source>
</evidence>
<dbReference type="Pfam" id="PF07727">
    <property type="entry name" value="RVT_2"/>
    <property type="match status" value="1"/>
</dbReference>
<evidence type="ECO:0000313" key="5">
    <source>
        <dbReference type="Proteomes" id="UP001151760"/>
    </source>
</evidence>
<keyword evidence="1" id="KW-0175">Coiled coil</keyword>
<dbReference type="Proteomes" id="UP001151760">
    <property type="component" value="Unassembled WGS sequence"/>
</dbReference>
<accession>A0ABQ5GRQ3</accession>
<dbReference type="CDD" id="cd09272">
    <property type="entry name" value="RNase_HI_RT_Ty1"/>
    <property type="match status" value="1"/>
</dbReference>
<feature type="coiled-coil region" evidence="1">
    <location>
        <begin position="23"/>
        <end position="50"/>
    </location>
</feature>
<evidence type="ECO:0000259" key="3">
    <source>
        <dbReference type="Pfam" id="PF07727"/>
    </source>
</evidence>
<organism evidence="4 5">
    <name type="scientific">Tanacetum coccineum</name>
    <dbReference type="NCBI Taxonomy" id="301880"/>
    <lineage>
        <taxon>Eukaryota</taxon>
        <taxon>Viridiplantae</taxon>
        <taxon>Streptophyta</taxon>
        <taxon>Embryophyta</taxon>
        <taxon>Tracheophyta</taxon>
        <taxon>Spermatophyta</taxon>
        <taxon>Magnoliopsida</taxon>
        <taxon>eudicotyledons</taxon>
        <taxon>Gunneridae</taxon>
        <taxon>Pentapetalae</taxon>
        <taxon>asterids</taxon>
        <taxon>campanulids</taxon>
        <taxon>Asterales</taxon>
        <taxon>Asteraceae</taxon>
        <taxon>Asteroideae</taxon>
        <taxon>Anthemideae</taxon>
        <taxon>Anthemidinae</taxon>
        <taxon>Tanacetum</taxon>
    </lineage>
</organism>
<keyword evidence="5" id="KW-1185">Reference proteome</keyword>
<dbReference type="InterPro" id="IPR013103">
    <property type="entry name" value="RVT_2"/>
</dbReference>
<evidence type="ECO:0000256" key="2">
    <source>
        <dbReference type="SAM" id="MobiDB-lite"/>
    </source>
</evidence>
<comment type="caution">
    <text evidence="4">The sequence shown here is derived from an EMBL/GenBank/DDBJ whole genome shotgun (WGS) entry which is preliminary data.</text>
</comment>
<reference evidence="4" key="1">
    <citation type="journal article" date="2022" name="Int. J. Mol. Sci.">
        <title>Draft Genome of Tanacetum Coccineum: Genomic Comparison of Closely Related Tanacetum-Family Plants.</title>
        <authorList>
            <person name="Yamashiro T."/>
            <person name="Shiraishi A."/>
            <person name="Nakayama K."/>
            <person name="Satake H."/>
        </authorList>
    </citation>
    <scope>NUCLEOTIDE SEQUENCE</scope>
</reference>
<dbReference type="EMBL" id="BQNB010018793">
    <property type="protein sequence ID" value="GJT78350.1"/>
    <property type="molecule type" value="Genomic_DNA"/>
</dbReference>
<protein>
    <submittedName>
        <fullName evidence="4">Ribonuclease H-like domain-containing protein</fullName>
    </submittedName>
</protein>
<reference evidence="4" key="2">
    <citation type="submission" date="2022-01" db="EMBL/GenBank/DDBJ databases">
        <authorList>
            <person name="Yamashiro T."/>
            <person name="Shiraishi A."/>
            <person name="Satake H."/>
            <person name="Nakayama K."/>
        </authorList>
    </citation>
    <scope>NUCLEOTIDE SEQUENCE</scope>
</reference>
<sequence>MPHPSQYFKIPKPSTEEMIRAWMSRYTKANEGLKNQVVELENRINQGLRNHQAIIQNLERNENDKGNVEFIEEDKPIPIPTMPNPNLINSNSPTVSSFLKYCVVHIPYMNAKTFINDVLLNHIGNEELKSYDGVGTGRMTKKDGMGIFFYFLILDLLEGKKSLSVEEFDNAKIDSNDEGKEPSVVDGSNLYSKYDIADTAHNMYQEEGVTATQIDENVISKDIGHDVSSSPNRSRSMLKPNEVQTPGPRRSSRQTKLPTKLNDYVVNSNVRYGIEKFVCYSMLSEANLCFATSLNKFGEPTCYEEAMCDSKDSGNAKLTTALAKHEFKQSKFDYSLYVKQNGKSFMALLVYVDDIVITRNNEKEISEFKSFLTSKFLIKDLGKLKYNLGIEVLENDKGLCMTQKKVLFRVVIYGLLATRPVDNPLPKNTVLNRIESKNDKYLRNFTINIKAALRVLKYLKGSRGLGIQFDRVLNLKLKVFSDADWAKCPNTRKSVTGSMASATCEVIWLGYLLHSLGVTNLYPVDLYCDNNSAIQLAANLVFHEKLKHFEIDVHLVREKVFAGIIKTVKIHTDLQITNIFTKCLGVVQHELFCSMLGMLDMFIGKKIRSDVDNKNLTFNLRGDVQELESNKVQTKSEGLKLSRKQSYIKKEKSSAQSAKIPKVKDHSGTCGYIYTSLTRVSFTI</sequence>